<sequence length="260" mass="28498">ISAVRPREALFVLADEYAPWPQEPSEGGSDFALASGWNSICYSGETKEASVALGEMSDQIAVSYGLAADGTWQRFILGRPELTTMAYVRGFSPLIVLIPPEPESAADYFAQEVSEEFLALQAVLEGEVRNYYGDVAICVADLQTNEQICVNGDALHATGCTINMFSLFVVMEEFIAGRAKPEDWAYWIKIGIGHSSPPQVAIFVRGIKGTLEEGARRADELMQSWGMKDSVSGYIPGYPGQDWRPNILTARETNMILAKL</sequence>
<dbReference type="EMBL" id="BARS01001557">
    <property type="protein sequence ID" value="GAF73416.1"/>
    <property type="molecule type" value="Genomic_DNA"/>
</dbReference>
<feature type="non-terminal residue" evidence="1">
    <location>
        <position position="260"/>
    </location>
</feature>
<proteinExistence type="predicted"/>
<comment type="caution">
    <text evidence="1">The sequence shown here is derived from an EMBL/GenBank/DDBJ whole genome shotgun (WGS) entry which is preliminary data.</text>
</comment>
<protein>
    <submittedName>
        <fullName evidence="1">Uncharacterized protein</fullName>
    </submittedName>
</protein>
<gene>
    <name evidence="1" type="ORF">S01H1_02996</name>
</gene>
<dbReference type="InterPro" id="IPR012338">
    <property type="entry name" value="Beta-lactam/transpept-like"/>
</dbReference>
<dbReference type="AlphaFoldDB" id="X0SE64"/>
<name>X0SE64_9ZZZZ</name>
<feature type="non-terminal residue" evidence="1">
    <location>
        <position position="1"/>
    </location>
</feature>
<reference evidence="1" key="1">
    <citation type="journal article" date="2014" name="Front. Microbiol.">
        <title>High frequency of phylogenetically diverse reductive dehalogenase-homologous genes in deep subseafloor sedimentary metagenomes.</title>
        <authorList>
            <person name="Kawai M."/>
            <person name="Futagami T."/>
            <person name="Toyoda A."/>
            <person name="Takaki Y."/>
            <person name="Nishi S."/>
            <person name="Hori S."/>
            <person name="Arai W."/>
            <person name="Tsubouchi T."/>
            <person name="Morono Y."/>
            <person name="Uchiyama I."/>
            <person name="Ito T."/>
            <person name="Fujiyama A."/>
            <person name="Inagaki F."/>
            <person name="Takami H."/>
        </authorList>
    </citation>
    <scope>NUCLEOTIDE SEQUENCE</scope>
    <source>
        <strain evidence="1">Expedition CK06-06</strain>
    </source>
</reference>
<dbReference type="SUPFAM" id="SSF56601">
    <property type="entry name" value="beta-lactamase/transpeptidase-like"/>
    <property type="match status" value="1"/>
</dbReference>
<evidence type="ECO:0000313" key="1">
    <source>
        <dbReference type="EMBL" id="GAF73416.1"/>
    </source>
</evidence>
<organism evidence="1">
    <name type="scientific">marine sediment metagenome</name>
    <dbReference type="NCBI Taxonomy" id="412755"/>
    <lineage>
        <taxon>unclassified sequences</taxon>
        <taxon>metagenomes</taxon>
        <taxon>ecological metagenomes</taxon>
    </lineage>
</organism>
<accession>X0SE64</accession>